<evidence type="ECO:0000256" key="6">
    <source>
        <dbReference type="ARBA" id="ARBA00022448"/>
    </source>
</evidence>
<evidence type="ECO:0000256" key="13">
    <source>
        <dbReference type="ARBA" id="ARBA00023027"/>
    </source>
</evidence>
<evidence type="ECO:0000256" key="2">
    <source>
        <dbReference type="ARBA" id="ARBA00004448"/>
    </source>
</evidence>
<evidence type="ECO:0000256" key="17">
    <source>
        <dbReference type="ARBA" id="ARBA00049551"/>
    </source>
</evidence>
<evidence type="ECO:0000259" key="19">
    <source>
        <dbReference type="Pfam" id="PF00361"/>
    </source>
</evidence>
<dbReference type="EMBL" id="JF513204">
    <property type="protein sequence ID" value="AEE98116.1"/>
    <property type="molecule type" value="Genomic_DNA"/>
</dbReference>
<comment type="subcellular location">
    <subcellularLocation>
        <location evidence="2 18">Mitochondrion inner membrane</location>
        <topology evidence="2 18">Multi-pass membrane protein</topology>
    </subcellularLocation>
</comment>
<evidence type="ECO:0000313" key="20">
    <source>
        <dbReference type="EMBL" id="AEE98116.1"/>
    </source>
</evidence>
<keyword evidence="13 18" id="KW-0520">NAD</keyword>
<feature type="transmembrane region" description="Helical" evidence="18">
    <location>
        <begin position="7"/>
        <end position="24"/>
    </location>
</feature>
<evidence type="ECO:0000256" key="16">
    <source>
        <dbReference type="ARBA" id="ARBA00023136"/>
    </source>
</evidence>
<evidence type="ECO:0000256" key="10">
    <source>
        <dbReference type="ARBA" id="ARBA00022967"/>
    </source>
</evidence>
<evidence type="ECO:0000256" key="12">
    <source>
        <dbReference type="ARBA" id="ARBA00022989"/>
    </source>
</evidence>
<accession>V9I0Q7</accession>
<evidence type="ECO:0000256" key="15">
    <source>
        <dbReference type="ARBA" id="ARBA00023128"/>
    </source>
</evidence>
<dbReference type="InterPro" id="IPR001750">
    <property type="entry name" value="ND/Mrp_TM"/>
</dbReference>
<name>V9I0Q7_9DIPT</name>
<evidence type="ECO:0000256" key="11">
    <source>
        <dbReference type="ARBA" id="ARBA00022982"/>
    </source>
</evidence>
<evidence type="ECO:0000256" key="18">
    <source>
        <dbReference type="RuleBase" id="RU003403"/>
    </source>
</evidence>
<evidence type="ECO:0000256" key="9">
    <source>
        <dbReference type="ARBA" id="ARBA00022792"/>
    </source>
</evidence>
<evidence type="ECO:0000256" key="8">
    <source>
        <dbReference type="ARBA" id="ARBA00022692"/>
    </source>
</evidence>
<keyword evidence="15 18" id="KW-0496">Mitochondrion</keyword>
<evidence type="ECO:0000256" key="7">
    <source>
        <dbReference type="ARBA" id="ARBA00022660"/>
    </source>
</evidence>
<dbReference type="Pfam" id="PF00361">
    <property type="entry name" value="Proton_antipo_M"/>
    <property type="match status" value="1"/>
</dbReference>
<dbReference type="EC" id="7.1.1.2" evidence="4 18"/>
<reference evidence="20" key="1">
    <citation type="submission" date="2011-02" db="EMBL/GenBank/DDBJ databases">
        <title>Molecular Phylogenetics of Nearctic Blepharicera.</title>
        <authorList>
            <person name="Jacobson A.J."/>
            <person name="Moulton J.K."/>
        </authorList>
    </citation>
    <scope>NUCLEOTIDE SEQUENCE</scope>
</reference>
<keyword evidence="10 18" id="KW-1278">Translocase</keyword>
<evidence type="ECO:0000256" key="4">
    <source>
        <dbReference type="ARBA" id="ARBA00012944"/>
    </source>
</evidence>
<comment type="catalytic activity">
    <reaction evidence="17 18">
        <text>a ubiquinone + NADH + 5 H(+)(in) = a ubiquinol + NAD(+) + 4 H(+)(out)</text>
        <dbReference type="Rhea" id="RHEA:29091"/>
        <dbReference type="Rhea" id="RHEA-COMP:9565"/>
        <dbReference type="Rhea" id="RHEA-COMP:9566"/>
        <dbReference type="ChEBI" id="CHEBI:15378"/>
        <dbReference type="ChEBI" id="CHEBI:16389"/>
        <dbReference type="ChEBI" id="CHEBI:17976"/>
        <dbReference type="ChEBI" id="CHEBI:57540"/>
        <dbReference type="ChEBI" id="CHEBI:57945"/>
        <dbReference type="EC" id="7.1.1.2"/>
    </reaction>
</comment>
<feature type="domain" description="NADH:quinone oxidoreductase/Mrp antiporter transmembrane" evidence="19">
    <location>
        <begin position="24"/>
        <end position="286"/>
    </location>
</feature>
<keyword evidence="9 18" id="KW-0999">Mitochondrion inner membrane</keyword>
<feature type="transmembrane region" description="Helical" evidence="18">
    <location>
        <begin position="317"/>
        <end position="340"/>
    </location>
</feature>
<comment type="function">
    <text evidence="18">Core subunit of the mitochondrial membrane respiratory chain NADH dehydrogenase (Complex I) which catalyzes electron transfer from NADH through the respiratory chain, using ubiquinone as an electron acceptor. Essential for the catalytic activity and assembly of complex I.</text>
</comment>
<proteinExistence type="inferred from homology"/>
<evidence type="ECO:0000256" key="1">
    <source>
        <dbReference type="ARBA" id="ARBA00003257"/>
    </source>
</evidence>
<evidence type="ECO:0000256" key="5">
    <source>
        <dbReference type="ARBA" id="ARBA00021008"/>
    </source>
</evidence>
<protein>
    <recommendedName>
        <fullName evidence="5 18">NADH-ubiquinone oxidoreductase chain 2</fullName>
        <ecNumber evidence="4 18">7.1.1.2</ecNumber>
    </recommendedName>
</protein>
<gene>
    <name evidence="20" type="primary">ND2</name>
</gene>
<feature type="transmembrane region" description="Helical" evidence="18">
    <location>
        <begin position="176"/>
        <end position="194"/>
    </location>
</feature>
<feature type="transmembrane region" description="Helical" evidence="18">
    <location>
        <begin position="276"/>
        <end position="296"/>
    </location>
</feature>
<keyword evidence="11 18" id="KW-0249">Electron transport</keyword>
<keyword evidence="14 18" id="KW-0830">Ubiquinone</keyword>
<dbReference type="GO" id="GO:0005743">
    <property type="term" value="C:mitochondrial inner membrane"/>
    <property type="evidence" value="ECO:0007669"/>
    <property type="project" value="UniProtKB-SubCell"/>
</dbReference>
<dbReference type="GO" id="GO:0008137">
    <property type="term" value="F:NADH dehydrogenase (ubiquinone) activity"/>
    <property type="evidence" value="ECO:0007669"/>
    <property type="project" value="UniProtKB-EC"/>
</dbReference>
<keyword evidence="8 18" id="KW-0812">Transmembrane</keyword>
<evidence type="ECO:0000256" key="3">
    <source>
        <dbReference type="ARBA" id="ARBA00007012"/>
    </source>
</evidence>
<dbReference type="PANTHER" id="PTHR46552">
    <property type="entry name" value="NADH-UBIQUINONE OXIDOREDUCTASE CHAIN 2"/>
    <property type="match status" value="1"/>
</dbReference>
<dbReference type="AlphaFoldDB" id="V9I0Q7"/>
<keyword evidence="12 18" id="KW-1133">Transmembrane helix</keyword>
<comment type="function">
    <text evidence="1">Core subunit of the mitochondrial membrane respiratory chain NADH dehydrogenase (Complex I) that is believed to belong to the minimal assembly required for catalysis. Complex I functions in the transfer of electrons from NADH to the respiratory chain. The immediate electron acceptor for the enzyme is believed to be ubiquinone.</text>
</comment>
<geneLocation type="mitochondrion" evidence="20"/>
<keyword evidence="16 18" id="KW-0472">Membrane</keyword>
<dbReference type="GO" id="GO:0006120">
    <property type="term" value="P:mitochondrial electron transport, NADH to ubiquinone"/>
    <property type="evidence" value="ECO:0007669"/>
    <property type="project" value="InterPro"/>
</dbReference>
<sequence>MFFNPSHILFFSTLLMGSFMTISANSWLGAWMGLEINLLSFIPLMIDTKNSMSTEAALKYFITQALASSVLLFSILIYFSQTHFSNFMFNSYSSVNILINSCLLLKMGAAPFHFWFPNVMEGLTWMKSLILLTIQKLAPLILLSYSLQPTLIFIIVIMSVIIGATGGLNQTSLRKIMAFSSINHVGWILSGMLISETAWMTYFLMYSFLTMMIIQLLNMFQLFYFSQLFSFMNNSPLIKFSLFTSLLSLGGLPPFLGFFPKWLLMQQMIENNMITLMIIMVTVTLIALFFYIRLFYSSVLFNFSELSWNFKNLNNKIINKLMINNFVTLSGLFFMTFIYACI</sequence>
<feature type="transmembrane region" description="Helical" evidence="18">
    <location>
        <begin position="97"/>
        <end position="116"/>
    </location>
</feature>
<feature type="transmembrane region" description="Helical" evidence="18">
    <location>
        <begin position="200"/>
        <end position="225"/>
    </location>
</feature>
<feature type="transmembrane region" description="Helical" evidence="18">
    <location>
        <begin position="151"/>
        <end position="169"/>
    </location>
</feature>
<dbReference type="PANTHER" id="PTHR46552:SF1">
    <property type="entry name" value="NADH-UBIQUINONE OXIDOREDUCTASE CHAIN 2"/>
    <property type="match status" value="1"/>
</dbReference>
<feature type="transmembrane region" description="Helical" evidence="18">
    <location>
        <begin position="237"/>
        <end position="256"/>
    </location>
</feature>
<keyword evidence="7 18" id="KW-0679">Respiratory chain</keyword>
<organism evidence="20">
    <name type="scientific">Neocurupira hudsoni</name>
    <dbReference type="NCBI Taxonomy" id="547872"/>
    <lineage>
        <taxon>Eukaryota</taxon>
        <taxon>Metazoa</taxon>
        <taxon>Ecdysozoa</taxon>
        <taxon>Arthropoda</taxon>
        <taxon>Hexapoda</taxon>
        <taxon>Insecta</taxon>
        <taxon>Pterygota</taxon>
        <taxon>Neoptera</taxon>
        <taxon>Endopterygota</taxon>
        <taxon>Diptera</taxon>
        <taxon>Nematocera</taxon>
        <taxon>Blephariceroidea</taxon>
        <taxon>Blephariceridae</taxon>
        <taxon>Neocurupira</taxon>
    </lineage>
</organism>
<comment type="similarity">
    <text evidence="3 18">Belongs to the complex I subunit 2 family.</text>
</comment>
<evidence type="ECO:0000256" key="14">
    <source>
        <dbReference type="ARBA" id="ARBA00023075"/>
    </source>
</evidence>
<keyword evidence="6" id="KW-0813">Transport</keyword>
<dbReference type="PRINTS" id="PR01436">
    <property type="entry name" value="NADHDHGNASE2"/>
</dbReference>
<dbReference type="InterPro" id="IPR003917">
    <property type="entry name" value="NADH_UbQ_OxRdtase_chain2"/>
</dbReference>
<feature type="transmembrane region" description="Helical" evidence="18">
    <location>
        <begin position="58"/>
        <end position="77"/>
    </location>
</feature>
<dbReference type="InterPro" id="IPR050175">
    <property type="entry name" value="Complex_I_Subunit_2"/>
</dbReference>